<organism evidence="2 3">
    <name type="scientific">Natronomicrosphaera hydrolytica</name>
    <dbReference type="NCBI Taxonomy" id="3242702"/>
    <lineage>
        <taxon>Bacteria</taxon>
        <taxon>Pseudomonadati</taxon>
        <taxon>Planctomycetota</taxon>
        <taxon>Phycisphaerae</taxon>
        <taxon>Phycisphaerales</taxon>
        <taxon>Phycisphaeraceae</taxon>
        <taxon>Natronomicrosphaera</taxon>
    </lineage>
</organism>
<evidence type="ECO:0000313" key="3">
    <source>
        <dbReference type="Proteomes" id="UP001575105"/>
    </source>
</evidence>
<gene>
    <name evidence="2" type="ORF">ACERK3_05525</name>
</gene>
<keyword evidence="3" id="KW-1185">Reference proteome</keyword>
<accession>A0ABV4U2D6</accession>
<dbReference type="RefSeq" id="WP_425344678.1">
    <property type="nucleotide sequence ID" value="NZ_JBGUBD010000003.1"/>
</dbReference>
<evidence type="ECO:0000256" key="1">
    <source>
        <dbReference type="SAM" id="MobiDB-lite"/>
    </source>
</evidence>
<proteinExistence type="predicted"/>
<comment type="caution">
    <text evidence="2">The sequence shown here is derived from an EMBL/GenBank/DDBJ whole genome shotgun (WGS) entry which is preliminary data.</text>
</comment>
<dbReference type="EMBL" id="JBGUBD010000003">
    <property type="protein sequence ID" value="MFA9477752.1"/>
    <property type="molecule type" value="Genomic_DNA"/>
</dbReference>
<name>A0ABV4U2D6_9BACT</name>
<protein>
    <submittedName>
        <fullName evidence="2">Uncharacterized protein</fullName>
    </submittedName>
</protein>
<dbReference type="Proteomes" id="UP001575105">
    <property type="component" value="Unassembled WGS sequence"/>
</dbReference>
<reference evidence="2 3" key="1">
    <citation type="submission" date="2024-08" db="EMBL/GenBank/DDBJ databases">
        <title>Whole-genome sequencing of halo(alkali)philic microorganisms from hypersaline lakes.</title>
        <authorList>
            <person name="Sorokin D.Y."/>
            <person name="Merkel A.Y."/>
            <person name="Messina E."/>
            <person name="Yakimov M."/>
        </authorList>
    </citation>
    <scope>NUCLEOTIDE SEQUENCE [LARGE SCALE GENOMIC DNA]</scope>
    <source>
        <strain evidence="2 3">AB-hyl4</strain>
    </source>
</reference>
<feature type="region of interest" description="Disordered" evidence="1">
    <location>
        <begin position="322"/>
        <end position="343"/>
    </location>
</feature>
<sequence length="365" mass="41228">MVAVVAQQLAAGAPLSIDWVNLIRSGAAGRKLNKVQGSSYWLRLYRDPDRMRRVVRSTFWPDGMPEVMPQMGRFLEMRQARPGLDKLAMLDDAPPAAIAIVQAFINEALQRMYFEHLSDLAAVVADVDPLPEVDMDKAMTLPEVQFCMLVVVPAMLEYGESPTRLYAKARRGDRVALDKLLRLDKTVLGDPAIGRQVQRFGMERDELAGTLVAQAYLGHPDTSQERANVKARLAAHIVVMSESLGHKLRPVDVRRLFDAMEKDRTGDPHAIDADLPDGEEAWRQAVHRAKRFWDIHLDRDKVAPAGRHAHLLLSAVVSDSYESEPPSVRIPMPRPKSAERANARNQRGTWLRRWFDRLANRLRRS</sequence>
<evidence type="ECO:0000313" key="2">
    <source>
        <dbReference type="EMBL" id="MFA9477752.1"/>
    </source>
</evidence>